<evidence type="ECO:0000313" key="4">
    <source>
        <dbReference type="Proteomes" id="UP000271573"/>
    </source>
</evidence>
<feature type="compositionally biased region" description="Pro residues" evidence="1">
    <location>
        <begin position="261"/>
        <end position="279"/>
    </location>
</feature>
<keyword evidence="4" id="KW-1185">Reference proteome</keyword>
<feature type="compositionally biased region" description="Low complexity" evidence="1">
    <location>
        <begin position="298"/>
        <end position="307"/>
    </location>
</feature>
<feature type="compositionally biased region" description="Low complexity" evidence="1">
    <location>
        <begin position="241"/>
        <end position="260"/>
    </location>
</feature>
<dbReference type="Proteomes" id="UP000271573">
    <property type="component" value="Chromosome"/>
</dbReference>
<evidence type="ECO:0000256" key="1">
    <source>
        <dbReference type="SAM" id="MobiDB-lite"/>
    </source>
</evidence>
<evidence type="ECO:0000256" key="2">
    <source>
        <dbReference type="SAM" id="Phobius"/>
    </source>
</evidence>
<keyword evidence="2" id="KW-0812">Transmembrane</keyword>
<name>A0A3G9IZJ6_9ACTN</name>
<dbReference type="KEGG" id="nbe:Back2_21100"/>
<dbReference type="RefSeq" id="WP_125569218.1">
    <property type="nucleotide sequence ID" value="NZ_AP019307.1"/>
</dbReference>
<keyword evidence="2" id="KW-1133">Transmembrane helix</keyword>
<accession>A0A3G9IZJ6</accession>
<reference evidence="3 4" key="1">
    <citation type="submission" date="2018-11" db="EMBL/GenBank/DDBJ databases">
        <title>Complete genome sequence of Nocardioides baekrokdamisoli strain KCTC 39748.</title>
        <authorList>
            <person name="Kang S.W."/>
            <person name="Lee K.C."/>
            <person name="Kim K.K."/>
            <person name="Kim J.S."/>
            <person name="Kim D.S."/>
            <person name="Ko S.H."/>
            <person name="Yang S.H."/>
            <person name="Shin Y.K."/>
            <person name="Lee J.S."/>
        </authorList>
    </citation>
    <scope>NUCLEOTIDE SEQUENCE [LARGE SCALE GENOMIC DNA]</scope>
    <source>
        <strain evidence="3 4">KCTC 39748</strain>
    </source>
</reference>
<feature type="transmembrane region" description="Helical" evidence="2">
    <location>
        <begin position="80"/>
        <end position="103"/>
    </location>
</feature>
<gene>
    <name evidence="3" type="ORF">Back2_21100</name>
</gene>
<evidence type="ECO:0000313" key="3">
    <source>
        <dbReference type="EMBL" id="BBH17823.1"/>
    </source>
</evidence>
<feature type="region of interest" description="Disordered" evidence="1">
    <location>
        <begin position="241"/>
        <end position="307"/>
    </location>
</feature>
<protein>
    <submittedName>
        <fullName evidence="3">Uncharacterized protein</fullName>
    </submittedName>
</protein>
<sequence>MKFTRIAREAEEFDRALRGGSSDDAYASELALTAALSSRDVRPDTGFSADLRASLLQAAREGALAPGPPIHPSRRKKRRWTIAAPAAAVALATGGVAFAVTGLQTSPHTPLSASPSTAASELSTVHAQLADVTEKIRTGKPSAASLTSLRAQALQLRDMLVAAYGSGRNPQAIRELHDFAVSAISELAALHTQIPTSLAPLYAETLQTLVDIATTAESACPTCGLPPLQVPSSVAPLVHVPTTVQPSSGSGSPTPQGSSTPPVPVITPPASVPATPTPTPSTTGLPTVPPLPTPSVPLPTVLPTLPF</sequence>
<keyword evidence="2" id="KW-0472">Membrane</keyword>
<feature type="compositionally biased region" description="Pro residues" evidence="1">
    <location>
        <begin position="287"/>
        <end position="297"/>
    </location>
</feature>
<proteinExistence type="predicted"/>
<dbReference type="EMBL" id="AP019307">
    <property type="protein sequence ID" value="BBH17823.1"/>
    <property type="molecule type" value="Genomic_DNA"/>
</dbReference>
<organism evidence="3 4">
    <name type="scientific">Nocardioides baekrokdamisoli</name>
    <dbReference type="NCBI Taxonomy" id="1804624"/>
    <lineage>
        <taxon>Bacteria</taxon>
        <taxon>Bacillati</taxon>
        <taxon>Actinomycetota</taxon>
        <taxon>Actinomycetes</taxon>
        <taxon>Propionibacteriales</taxon>
        <taxon>Nocardioidaceae</taxon>
        <taxon>Nocardioides</taxon>
    </lineage>
</organism>
<dbReference type="AlphaFoldDB" id="A0A3G9IZJ6"/>